<dbReference type="SUPFAM" id="SSF55874">
    <property type="entry name" value="ATPase domain of HSP90 chaperone/DNA topoisomerase II/histidine kinase"/>
    <property type="match status" value="1"/>
</dbReference>
<evidence type="ECO:0000256" key="3">
    <source>
        <dbReference type="ARBA" id="ARBA00004496"/>
    </source>
</evidence>
<keyword evidence="22" id="KW-1185">Reference proteome</keyword>
<keyword evidence="12 21" id="KW-0418">Kinase</keyword>
<evidence type="ECO:0000256" key="16">
    <source>
        <dbReference type="ARBA" id="ARBA00023014"/>
    </source>
</evidence>
<dbReference type="PROSITE" id="PS50109">
    <property type="entry name" value="HIS_KIN"/>
    <property type="match status" value="1"/>
</dbReference>
<dbReference type="InterPro" id="IPR050482">
    <property type="entry name" value="Sensor_HK_TwoCompSys"/>
</dbReference>
<dbReference type="CDD" id="cd16917">
    <property type="entry name" value="HATPase_UhpB-NarQ-NarX-like"/>
    <property type="match status" value="1"/>
</dbReference>
<protein>
    <recommendedName>
        <fullName evidence="5">Oxygen sensor histidine kinase NreB</fullName>
        <ecNumber evidence="4">2.7.13.3</ecNumber>
    </recommendedName>
    <alternativeName>
        <fullName evidence="18">Nitrogen regulation protein B</fullName>
    </alternativeName>
</protein>
<comment type="cofactor">
    <cofactor evidence="2">
        <name>[4Fe-4S] cluster</name>
        <dbReference type="ChEBI" id="CHEBI:49883"/>
    </cofactor>
</comment>
<proteinExistence type="predicted"/>
<dbReference type="Gene3D" id="1.20.5.1930">
    <property type="match status" value="1"/>
</dbReference>
<reference evidence="21" key="1">
    <citation type="journal article" date="2014" name="Int. J. Syst. Evol. Microbiol.">
        <title>Complete genome of a new Firmicutes species belonging to the dominant human colonic microbiota ('Ruminococcus bicirculans') reveals two chromosomes and a selective capacity to utilize plant glucans.</title>
        <authorList>
            <consortium name="NISC Comparative Sequencing Program"/>
            <person name="Wegmann U."/>
            <person name="Louis P."/>
            <person name="Goesmann A."/>
            <person name="Henrissat B."/>
            <person name="Duncan S.H."/>
            <person name="Flint H.J."/>
        </authorList>
    </citation>
    <scope>NUCLEOTIDE SEQUENCE</scope>
    <source>
        <strain evidence="21">JCM 17590</strain>
    </source>
</reference>
<evidence type="ECO:0000256" key="19">
    <source>
        <dbReference type="SAM" id="Phobius"/>
    </source>
</evidence>
<feature type="domain" description="Histidine kinase" evidence="20">
    <location>
        <begin position="306"/>
        <end position="389"/>
    </location>
</feature>
<comment type="function">
    <text evidence="17">Member of the two-component regulatory system NreB/NreC involved in the control of dissimilatory nitrate/nitrite reduction in response to oxygen. NreB functions as a direct oxygen sensor histidine kinase which is autophosphorylated, in the absence of oxygen, probably at the conserved histidine residue, and transfers its phosphate group probably to a conserved aspartate residue of NreC. NreB/NreC activates the expression of the nitrate (narGHJI) and nitrite (nir) reductase operons, as well as the putative nitrate transporter gene narT.</text>
</comment>
<dbReference type="Gene3D" id="3.30.565.10">
    <property type="entry name" value="Histidine kinase-like ATPase, C-terminal domain"/>
    <property type="match status" value="1"/>
</dbReference>
<evidence type="ECO:0000256" key="15">
    <source>
        <dbReference type="ARBA" id="ARBA00023012"/>
    </source>
</evidence>
<keyword evidence="13" id="KW-0067">ATP-binding</keyword>
<evidence type="ECO:0000256" key="4">
    <source>
        <dbReference type="ARBA" id="ARBA00012438"/>
    </source>
</evidence>
<keyword evidence="16" id="KW-0411">Iron-sulfur</keyword>
<keyword evidence="19" id="KW-0812">Transmembrane</keyword>
<evidence type="ECO:0000256" key="1">
    <source>
        <dbReference type="ARBA" id="ARBA00000085"/>
    </source>
</evidence>
<dbReference type="InterPro" id="IPR004358">
    <property type="entry name" value="Sig_transdc_His_kin-like_C"/>
</dbReference>
<evidence type="ECO:0000256" key="17">
    <source>
        <dbReference type="ARBA" id="ARBA00024827"/>
    </source>
</evidence>
<evidence type="ECO:0000256" key="7">
    <source>
        <dbReference type="ARBA" id="ARBA00022490"/>
    </source>
</evidence>
<reference evidence="21" key="2">
    <citation type="submission" date="2023-12" db="EMBL/GenBank/DDBJ databases">
        <authorList>
            <person name="Sun Q."/>
            <person name="Inoue M."/>
        </authorList>
    </citation>
    <scope>NUCLEOTIDE SEQUENCE</scope>
    <source>
        <strain evidence="21">JCM 17590</strain>
    </source>
</reference>
<evidence type="ECO:0000256" key="10">
    <source>
        <dbReference type="ARBA" id="ARBA00022723"/>
    </source>
</evidence>
<dbReference type="InterPro" id="IPR036890">
    <property type="entry name" value="HATPase_C_sf"/>
</dbReference>
<keyword evidence="6" id="KW-0004">4Fe-4S</keyword>
<evidence type="ECO:0000256" key="2">
    <source>
        <dbReference type="ARBA" id="ARBA00001966"/>
    </source>
</evidence>
<comment type="caution">
    <text evidence="21">The sequence shown here is derived from an EMBL/GenBank/DDBJ whole genome shotgun (WGS) entry which is preliminary data.</text>
</comment>
<feature type="transmembrane region" description="Helical" evidence="19">
    <location>
        <begin position="61"/>
        <end position="82"/>
    </location>
</feature>
<gene>
    <name evidence="21" type="ORF">GCM10022286_19000</name>
</gene>
<keyword evidence="15" id="KW-0902">Two-component regulatory system</keyword>
<dbReference type="EC" id="2.7.13.3" evidence="4"/>
<keyword evidence="19" id="KW-1133">Transmembrane helix</keyword>
<evidence type="ECO:0000256" key="14">
    <source>
        <dbReference type="ARBA" id="ARBA00023004"/>
    </source>
</evidence>
<dbReference type="InterPro" id="IPR011712">
    <property type="entry name" value="Sig_transdc_His_kin_sub3_dim/P"/>
</dbReference>
<keyword evidence="10" id="KW-0479">Metal-binding</keyword>
<keyword evidence="14" id="KW-0408">Iron</keyword>
<accession>A0ABP7ZKE1</accession>
<evidence type="ECO:0000256" key="8">
    <source>
        <dbReference type="ARBA" id="ARBA00022553"/>
    </source>
</evidence>
<name>A0ABP7ZKE1_9MICO</name>
<feature type="transmembrane region" description="Helical" evidence="19">
    <location>
        <begin position="102"/>
        <end position="122"/>
    </location>
</feature>
<keyword evidence="19" id="KW-0472">Membrane</keyword>
<keyword evidence="8" id="KW-0597">Phosphoprotein</keyword>
<dbReference type="Proteomes" id="UP001415169">
    <property type="component" value="Unassembled WGS sequence"/>
</dbReference>
<evidence type="ECO:0000259" key="20">
    <source>
        <dbReference type="PROSITE" id="PS50109"/>
    </source>
</evidence>
<evidence type="ECO:0000256" key="12">
    <source>
        <dbReference type="ARBA" id="ARBA00022777"/>
    </source>
</evidence>
<keyword evidence="9" id="KW-0808">Transferase</keyword>
<feature type="transmembrane region" description="Helical" evidence="19">
    <location>
        <begin position="7"/>
        <end position="27"/>
    </location>
</feature>
<organism evidence="21 22">
    <name type="scientific">Gryllotalpicola daejeonensis</name>
    <dbReference type="NCBI Taxonomy" id="993087"/>
    <lineage>
        <taxon>Bacteria</taxon>
        <taxon>Bacillati</taxon>
        <taxon>Actinomycetota</taxon>
        <taxon>Actinomycetes</taxon>
        <taxon>Micrococcales</taxon>
        <taxon>Microbacteriaceae</taxon>
        <taxon>Gryllotalpicola</taxon>
    </lineage>
</organism>
<dbReference type="InterPro" id="IPR005467">
    <property type="entry name" value="His_kinase_dom"/>
</dbReference>
<keyword evidence="11" id="KW-0547">Nucleotide-binding</keyword>
<dbReference type="RefSeq" id="WP_344791528.1">
    <property type="nucleotide sequence ID" value="NZ_BAABBV010000001.1"/>
</dbReference>
<evidence type="ECO:0000313" key="21">
    <source>
        <dbReference type="EMBL" id="GAA4161434.1"/>
    </source>
</evidence>
<dbReference type="PIRSF" id="PIRSF037434">
    <property type="entry name" value="STHK_ChrS"/>
    <property type="match status" value="1"/>
</dbReference>
<comment type="catalytic activity">
    <reaction evidence="1">
        <text>ATP + protein L-histidine = ADP + protein N-phospho-L-histidine.</text>
        <dbReference type="EC" id="2.7.13.3"/>
    </reaction>
</comment>
<dbReference type="EMBL" id="BAABBV010000001">
    <property type="protein sequence ID" value="GAA4161434.1"/>
    <property type="molecule type" value="Genomic_DNA"/>
</dbReference>
<dbReference type="Pfam" id="PF02518">
    <property type="entry name" value="HATPase_c"/>
    <property type="match status" value="1"/>
</dbReference>
<evidence type="ECO:0000256" key="18">
    <source>
        <dbReference type="ARBA" id="ARBA00030800"/>
    </source>
</evidence>
<keyword evidence="7" id="KW-0963">Cytoplasm</keyword>
<dbReference type="Pfam" id="PF07730">
    <property type="entry name" value="HisKA_3"/>
    <property type="match status" value="1"/>
</dbReference>
<evidence type="ECO:0000256" key="13">
    <source>
        <dbReference type="ARBA" id="ARBA00022840"/>
    </source>
</evidence>
<dbReference type="GO" id="GO:0016301">
    <property type="term" value="F:kinase activity"/>
    <property type="evidence" value="ECO:0007669"/>
    <property type="project" value="UniProtKB-KW"/>
</dbReference>
<evidence type="ECO:0000313" key="22">
    <source>
        <dbReference type="Proteomes" id="UP001415169"/>
    </source>
</evidence>
<evidence type="ECO:0000256" key="11">
    <source>
        <dbReference type="ARBA" id="ARBA00022741"/>
    </source>
</evidence>
<evidence type="ECO:0000256" key="5">
    <source>
        <dbReference type="ARBA" id="ARBA00017322"/>
    </source>
</evidence>
<dbReference type="PANTHER" id="PTHR24421:SF10">
    <property type="entry name" value="NITRATE_NITRITE SENSOR PROTEIN NARQ"/>
    <property type="match status" value="1"/>
</dbReference>
<dbReference type="InterPro" id="IPR003594">
    <property type="entry name" value="HATPase_dom"/>
</dbReference>
<feature type="transmembrane region" description="Helical" evidence="19">
    <location>
        <begin position="33"/>
        <end position="49"/>
    </location>
</feature>
<dbReference type="PANTHER" id="PTHR24421">
    <property type="entry name" value="NITRATE/NITRITE SENSOR PROTEIN NARX-RELATED"/>
    <property type="match status" value="1"/>
</dbReference>
<feature type="transmembrane region" description="Helical" evidence="19">
    <location>
        <begin position="134"/>
        <end position="155"/>
    </location>
</feature>
<comment type="subcellular location">
    <subcellularLocation>
        <location evidence="3">Cytoplasm</location>
    </subcellularLocation>
</comment>
<evidence type="ECO:0000256" key="6">
    <source>
        <dbReference type="ARBA" id="ARBA00022485"/>
    </source>
</evidence>
<dbReference type="PRINTS" id="PR00344">
    <property type="entry name" value="BCTRLSENSOR"/>
</dbReference>
<sequence length="390" mass="40483">MLVQPRWWDGVMALGLIACGVLLGTSSPFNRDPISWAVLAAFALVYVLLARPQFALPHGPAHPRLIACAGLVAALIAVGVYRYPALATLQCVAYPLVWTLPWRLRAATVANLAIGVAVMLGYGLSPVNEGASPWIVGLGVAVLSVAFSLVLGIWITRIAEYGADRARLLAELTAAQGELAAMHREAGELAERTRFARELHDTVTQSLTGLVMLAERAGAQLDSGRVGEAQASVSLIESTARDALGEARALVATMSPVSGEGLGDALHRLAARFERETGVTVAVELCERHLTREQEVVLLRCAQGGLANVRKHAHAAHVVIAVGADEASGELALTVRDDGVGVGAAAGDGDAGFGVAGMRERVGMLGGRLSLTTPSGGGAELAVVIPLAVS</sequence>
<dbReference type="InterPro" id="IPR017205">
    <property type="entry name" value="Sig_transdc_His_kinase_ChrS"/>
</dbReference>
<evidence type="ECO:0000256" key="9">
    <source>
        <dbReference type="ARBA" id="ARBA00022679"/>
    </source>
</evidence>